<evidence type="ECO:0000313" key="7">
    <source>
        <dbReference type="Proteomes" id="UP001500596"/>
    </source>
</evidence>
<dbReference type="PRINTS" id="PR00032">
    <property type="entry name" value="HTHARAC"/>
</dbReference>
<dbReference type="Proteomes" id="UP001500596">
    <property type="component" value="Unassembled WGS sequence"/>
</dbReference>
<dbReference type="Gene3D" id="1.10.10.60">
    <property type="entry name" value="Homeodomain-like"/>
    <property type="match status" value="1"/>
</dbReference>
<evidence type="ECO:0000256" key="2">
    <source>
        <dbReference type="ARBA" id="ARBA00023125"/>
    </source>
</evidence>
<dbReference type="InterPro" id="IPR037923">
    <property type="entry name" value="HTH-like"/>
</dbReference>
<dbReference type="SMART" id="SM00342">
    <property type="entry name" value="HTH_ARAC"/>
    <property type="match status" value="1"/>
</dbReference>
<evidence type="ECO:0000259" key="5">
    <source>
        <dbReference type="PROSITE" id="PS01124"/>
    </source>
</evidence>
<dbReference type="InterPro" id="IPR050204">
    <property type="entry name" value="AraC_XylS_family_regulators"/>
</dbReference>
<evidence type="ECO:0000256" key="1">
    <source>
        <dbReference type="ARBA" id="ARBA00023015"/>
    </source>
</evidence>
<proteinExistence type="predicted"/>
<sequence>MGENMDISINPNDLTGDPDAAAGSPAVVAANWYQFRPGQRIPVPRVDAVSLIWILEGSGELRTRTTRHKMTAGMAMRVPWRSAIEYRADASAPFRTGAVHIVPWHSSTAAVTTEVAVEGHELFGSPSRRGIDGEPPLLVGVTNRSETGRRLISIGSFCVERFLGAPIGDDVTRALGVLMLDGLAAWDDSKDDTEVPRGIARMVDFVSRNMDQPLRVQDVARAGGVSVATAQRHFRQWAGESIVVWLRNRRLHEAARLLRTTGMRVNEVAKYVGFSDPLYFSRVFSAAYGTPPSRYAGTLYTRPDASGH</sequence>
<organism evidence="6 7">
    <name type="scientific">Microbacterium lacus</name>
    <dbReference type="NCBI Taxonomy" id="415217"/>
    <lineage>
        <taxon>Bacteria</taxon>
        <taxon>Bacillati</taxon>
        <taxon>Actinomycetota</taxon>
        <taxon>Actinomycetes</taxon>
        <taxon>Micrococcales</taxon>
        <taxon>Microbacteriaceae</taxon>
        <taxon>Microbacterium</taxon>
    </lineage>
</organism>
<keyword evidence="3" id="KW-0804">Transcription</keyword>
<comment type="caution">
    <text evidence="6">The sequence shown here is derived from an EMBL/GenBank/DDBJ whole genome shotgun (WGS) entry which is preliminary data.</text>
</comment>
<dbReference type="RefSeq" id="WP_344050565.1">
    <property type="nucleotide sequence ID" value="NZ_BAAAPK010000001.1"/>
</dbReference>
<dbReference type="PROSITE" id="PS01124">
    <property type="entry name" value="HTH_ARAC_FAMILY_2"/>
    <property type="match status" value="1"/>
</dbReference>
<keyword evidence="7" id="KW-1185">Reference proteome</keyword>
<evidence type="ECO:0000256" key="3">
    <source>
        <dbReference type="ARBA" id="ARBA00023163"/>
    </source>
</evidence>
<dbReference type="EMBL" id="BAAAPK010000001">
    <property type="protein sequence ID" value="GAA1661351.1"/>
    <property type="molecule type" value="Genomic_DNA"/>
</dbReference>
<name>A0ABN2FX23_9MICO</name>
<feature type="region of interest" description="Disordered" evidence="4">
    <location>
        <begin position="1"/>
        <end position="21"/>
    </location>
</feature>
<dbReference type="Pfam" id="PF12833">
    <property type="entry name" value="HTH_18"/>
    <property type="match status" value="1"/>
</dbReference>
<evidence type="ECO:0000313" key="6">
    <source>
        <dbReference type="EMBL" id="GAA1661351.1"/>
    </source>
</evidence>
<dbReference type="InterPro" id="IPR009057">
    <property type="entry name" value="Homeodomain-like_sf"/>
</dbReference>
<dbReference type="InterPro" id="IPR014710">
    <property type="entry name" value="RmlC-like_jellyroll"/>
</dbReference>
<dbReference type="Gene3D" id="2.60.120.10">
    <property type="entry name" value="Jelly Rolls"/>
    <property type="match status" value="1"/>
</dbReference>
<dbReference type="InterPro" id="IPR018060">
    <property type="entry name" value="HTH_AraC"/>
</dbReference>
<reference evidence="6 7" key="1">
    <citation type="journal article" date="2019" name="Int. J. Syst. Evol. Microbiol.">
        <title>The Global Catalogue of Microorganisms (GCM) 10K type strain sequencing project: providing services to taxonomists for standard genome sequencing and annotation.</title>
        <authorList>
            <consortium name="The Broad Institute Genomics Platform"/>
            <consortium name="The Broad Institute Genome Sequencing Center for Infectious Disease"/>
            <person name="Wu L."/>
            <person name="Ma J."/>
        </authorList>
    </citation>
    <scope>NUCLEOTIDE SEQUENCE [LARGE SCALE GENOMIC DNA]</scope>
    <source>
        <strain evidence="6 7">JCM 15575</strain>
    </source>
</reference>
<dbReference type="SUPFAM" id="SSF51215">
    <property type="entry name" value="Regulatory protein AraC"/>
    <property type="match status" value="1"/>
</dbReference>
<accession>A0ABN2FX23</accession>
<dbReference type="PANTHER" id="PTHR46796">
    <property type="entry name" value="HTH-TYPE TRANSCRIPTIONAL ACTIVATOR RHAS-RELATED"/>
    <property type="match status" value="1"/>
</dbReference>
<evidence type="ECO:0000256" key="4">
    <source>
        <dbReference type="SAM" id="MobiDB-lite"/>
    </source>
</evidence>
<protein>
    <recommendedName>
        <fullName evidence="5">HTH araC/xylS-type domain-containing protein</fullName>
    </recommendedName>
</protein>
<dbReference type="PANTHER" id="PTHR46796:SF7">
    <property type="entry name" value="ARAC FAMILY TRANSCRIPTIONAL REGULATOR"/>
    <property type="match status" value="1"/>
</dbReference>
<keyword evidence="2" id="KW-0238">DNA-binding</keyword>
<gene>
    <name evidence="6" type="ORF">GCM10009807_01300</name>
</gene>
<dbReference type="SUPFAM" id="SSF46689">
    <property type="entry name" value="Homeodomain-like"/>
    <property type="match status" value="2"/>
</dbReference>
<dbReference type="InterPro" id="IPR020449">
    <property type="entry name" value="Tscrpt_reg_AraC-type_HTH"/>
</dbReference>
<feature type="domain" description="HTH araC/xylS-type" evidence="5">
    <location>
        <begin position="200"/>
        <end position="298"/>
    </location>
</feature>
<keyword evidence="1" id="KW-0805">Transcription regulation</keyword>